<protein>
    <submittedName>
        <fullName evidence="1">Uncharacterized protein</fullName>
    </submittedName>
</protein>
<organism evidence="1 2">
    <name type="scientific">Kingdonia uniflora</name>
    <dbReference type="NCBI Taxonomy" id="39325"/>
    <lineage>
        <taxon>Eukaryota</taxon>
        <taxon>Viridiplantae</taxon>
        <taxon>Streptophyta</taxon>
        <taxon>Embryophyta</taxon>
        <taxon>Tracheophyta</taxon>
        <taxon>Spermatophyta</taxon>
        <taxon>Magnoliopsida</taxon>
        <taxon>Ranunculales</taxon>
        <taxon>Circaeasteraceae</taxon>
        <taxon>Kingdonia</taxon>
    </lineage>
</organism>
<keyword evidence="2" id="KW-1185">Reference proteome</keyword>
<accession>A0A7J7ME55</accession>
<sequence>MPRTTCSSSSNEGDILIHSRRARTRLSQYNMRFVIPISLSILRLFCYKKVIFVA</sequence>
<evidence type="ECO:0000313" key="1">
    <source>
        <dbReference type="EMBL" id="KAF6153147.1"/>
    </source>
</evidence>
<dbReference type="EMBL" id="JACGCM010001586">
    <property type="protein sequence ID" value="KAF6153147.1"/>
    <property type="molecule type" value="Genomic_DNA"/>
</dbReference>
<name>A0A7J7ME55_9MAGN</name>
<gene>
    <name evidence="1" type="ORF">GIB67_034869</name>
</gene>
<dbReference type="AlphaFoldDB" id="A0A7J7ME55"/>
<dbReference type="Proteomes" id="UP000541444">
    <property type="component" value="Unassembled WGS sequence"/>
</dbReference>
<reference evidence="1 2" key="1">
    <citation type="journal article" date="2020" name="IScience">
        <title>Genome Sequencing of the Endangered Kingdonia uniflora (Circaeasteraceae, Ranunculales) Reveals Potential Mechanisms of Evolutionary Specialization.</title>
        <authorList>
            <person name="Sun Y."/>
            <person name="Deng T."/>
            <person name="Zhang A."/>
            <person name="Moore M.J."/>
            <person name="Landis J.B."/>
            <person name="Lin N."/>
            <person name="Zhang H."/>
            <person name="Zhang X."/>
            <person name="Huang J."/>
            <person name="Zhang X."/>
            <person name="Sun H."/>
            <person name="Wang H."/>
        </authorList>
    </citation>
    <scope>NUCLEOTIDE SEQUENCE [LARGE SCALE GENOMIC DNA]</scope>
    <source>
        <strain evidence="1">TB1705</strain>
        <tissue evidence="1">Leaf</tissue>
    </source>
</reference>
<evidence type="ECO:0000313" key="2">
    <source>
        <dbReference type="Proteomes" id="UP000541444"/>
    </source>
</evidence>
<proteinExistence type="predicted"/>
<comment type="caution">
    <text evidence="1">The sequence shown here is derived from an EMBL/GenBank/DDBJ whole genome shotgun (WGS) entry which is preliminary data.</text>
</comment>